<dbReference type="Proteomes" id="UP000265520">
    <property type="component" value="Unassembled WGS sequence"/>
</dbReference>
<proteinExistence type="predicted"/>
<sequence length="299" mass="33850">MVSLDSQPCPILQNNSFHKIDQSHSEPQSQPLSKIEPEKAKDHFTIIIPMENQDGIASDTPSSIHPLTINDLIISTKILDQVIQNQFMESIEVETSSLSKQLKSFKDITIIDPFPLPIIPYQEPYNFTYQPDLSNLPEPNLELLSNLILQDCRCAYNLRNRFVMPDEVIKEWDAVKAKIGTAIDKMKEFSLRDVKSNLPVLVEKIVENLEVARQRSQNFLTNYPHCPSKPELVVSTLVNNCSSSGNLKDPLEHSLEHLKGIQESEPVSVGQLIVFKEELASQKDEQMALVKTMNIMAED</sequence>
<keyword evidence="2" id="KW-1185">Reference proteome</keyword>
<dbReference type="AlphaFoldDB" id="A0A392MZ98"/>
<comment type="caution">
    <text evidence="1">The sequence shown here is derived from an EMBL/GenBank/DDBJ whole genome shotgun (WGS) entry which is preliminary data.</text>
</comment>
<accession>A0A392MZ98</accession>
<evidence type="ECO:0000313" key="2">
    <source>
        <dbReference type="Proteomes" id="UP000265520"/>
    </source>
</evidence>
<name>A0A392MZ98_9FABA</name>
<reference evidence="1 2" key="1">
    <citation type="journal article" date="2018" name="Front. Plant Sci.">
        <title>Red Clover (Trifolium pratense) and Zigzag Clover (T. medium) - A Picture of Genomic Similarities and Differences.</title>
        <authorList>
            <person name="Dluhosova J."/>
            <person name="Istvanek J."/>
            <person name="Nedelnik J."/>
            <person name="Repkova J."/>
        </authorList>
    </citation>
    <scope>NUCLEOTIDE SEQUENCE [LARGE SCALE GENOMIC DNA]</scope>
    <source>
        <strain evidence="2">cv. 10/8</strain>
        <tissue evidence="1">Leaf</tissue>
    </source>
</reference>
<gene>
    <name evidence="1" type="ORF">A2U01_0013832</name>
</gene>
<protein>
    <submittedName>
        <fullName evidence="1">Uncharacterized protein</fullName>
    </submittedName>
</protein>
<dbReference type="EMBL" id="LXQA010023701">
    <property type="protein sequence ID" value="MCH92886.1"/>
    <property type="molecule type" value="Genomic_DNA"/>
</dbReference>
<organism evidence="1 2">
    <name type="scientific">Trifolium medium</name>
    <dbReference type="NCBI Taxonomy" id="97028"/>
    <lineage>
        <taxon>Eukaryota</taxon>
        <taxon>Viridiplantae</taxon>
        <taxon>Streptophyta</taxon>
        <taxon>Embryophyta</taxon>
        <taxon>Tracheophyta</taxon>
        <taxon>Spermatophyta</taxon>
        <taxon>Magnoliopsida</taxon>
        <taxon>eudicotyledons</taxon>
        <taxon>Gunneridae</taxon>
        <taxon>Pentapetalae</taxon>
        <taxon>rosids</taxon>
        <taxon>fabids</taxon>
        <taxon>Fabales</taxon>
        <taxon>Fabaceae</taxon>
        <taxon>Papilionoideae</taxon>
        <taxon>50 kb inversion clade</taxon>
        <taxon>NPAAA clade</taxon>
        <taxon>Hologalegina</taxon>
        <taxon>IRL clade</taxon>
        <taxon>Trifolieae</taxon>
        <taxon>Trifolium</taxon>
    </lineage>
</organism>
<evidence type="ECO:0000313" key="1">
    <source>
        <dbReference type="EMBL" id="MCH92886.1"/>
    </source>
</evidence>